<dbReference type="PANTHER" id="PTHR43537:SF43">
    <property type="entry name" value="GNTR-FAMILY TRANSCRIPTIONAL REGULATOR"/>
    <property type="match status" value="1"/>
</dbReference>
<dbReference type="CDD" id="cd07377">
    <property type="entry name" value="WHTH_GntR"/>
    <property type="match status" value="1"/>
</dbReference>
<keyword evidence="1" id="KW-0805">Transcription regulation</keyword>
<proteinExistence type="predicted"/>
<dbReference type="SUPFAM" id="SSF46785">
    <property type="entry name" value="Winged helix' DNA-binding domain"/>
    <property type="match status" value="1"/>
</dbReference>
<organism evidence="5 6">
    <name type="scientific">Clostridium puniceum</name>
    <dbReference type="NCBI Taxonomy" id="29367"/>
    <lineage>
        <taxon>Bacteria</taxon>
        <taxon>Bacillati</taxon>
        <taxon>Bacillota</taxon>
        <taxon>Clostridia</taxon>
        <taxon>Eubacteriales</taxon>
        <taxon>Clostridiaceae</taxon>
        <taxon>Clostridium</taxon>
    </lineage>
</organism>
<gene>
    <name evidence="5" type="primary">lutR_1</name>
    <name evidence="5" type="ORF">CLPUN_16340</name>
</gene>
<evidence type="ECO:0000256" key="3">
    <source>
        <dbReference type="ARBA" id="ARBA00023163"/>
    </source>
</evidence>
<dbReference type="InterPro" id="IPR036390">
    <property type="entry name" value="WH_DNA-bd_sf"/>
</dbReference>
<dbReference type="EMBL" id="LZZM01000105">
    <property type="protein sequence ID" value="OOM79264.1"/>
    <property type="molecule type" value="Genomic_DNA"/>
</dbReference>
<dbReference type="GO" id="GO:0003700">
    <property type="term" value="F:DNA-binding transcription factor activity"/>
    <property type="evidence" value="ECO:0007669"/>
    <property type="project" value="InterPro"/>
</dbReference>
<reference evidence="5 6" key="1">
    <citation type="submission" date="2016-05" db="EMBL/GenBank/DDBJ databases">
        <title>Microbial solvent formation.</title>
        <authorList>
            <person name="Poehlein A."/>
            <person name="Montoya Solano J.D."/>
            <person name="Flitsch S."/>
            <person name="Krabben P."/>
            <person name="Duerre P."/>
            <person name="Daniel R."/>
        </authorList>
    </citation>
    <scope>NUCLEOTIDE SEQUENCE [LARGE SCALE GENOMIC DNA]</scope>
    <source>
        <strain evidence="5 6">DSM 2619</strain>
    </source>
</reference>
<dbReference type="SMART" id="SM00345">
    <property type="entry name" value="HTH_GNTR"/>
    <property type="match status" value="1"/>
</dbReference>
<protein>
    <submittedName>
        <fullName evidence="5">HTH-type transcriptional regulator LutR</fullName>
    </submittedName>
</protein>
<name>A0A1S8TNR3_9CLOT</name>
<dbReference type="AlphaFoldDB" id="A0A1S8TNR3"/>
<evidence type="ECO:0000259" key="4">
    <source>
        <dbReference type="PROSITE" id="PS50949"/>
    </source>
</evidence>
<dbReference type="Proteomes" id="UP000190890">
    <property type="component" value="Unassembled WGS sequence"/>
</dbReference>
<dbReference type="InterPro" id="IPR011711">
    <property type="entry name" value="GntR_C"/>
</dbReference>
<keyword evidence="2" id="KW-0238">DNA-binding</keyword>
<dbReference type="InterPro" id="IPR036388">
    <property type="entry name" value="WH-like_DNA-bd_sf"/>
</dbReference>
<dbReference type="RefSeq" id="WP_077846808.1">
    <property type="nucleotide sequence ID" value="NZ_LZZM01000105.1"/>
</dbReference>
<accession>A0A1S8TNR3</accession>
<evidence type="ECO:0000313" key="5">
    <source>
        <dbReference type="EMBL" id="OOM79264.1"/>
    </source>
</evidence>
<dbReference type="PROSITE" id="PS50949">
    <property type="entry name" value="HTH_GNTR"/>
    <property type="match status" value="1"/>
</dbReference>
<dbReference type="Gene3D" id="1.20.120.530">
    <property type="entry name" value="GntR ligand-binding domain-like"/>
    <property type="match status" value="1"/>
</dbReference>
<dbReference type="PRINTS" id="PR00035">
    <property type="entry name" value="HTHGNTR"/>
</dbReference>
<dbReference type="STRING" id="29367.CLPUN_16340"/>
<dbReference type="SUPFAM" id="SSF48008">
    <property type="entry name" value="GntR ligand-binding domain-like"/>
    <property type="match status" value="1"/>
</dbReference>
<dbReference type="OrthoDB" id="9799482at2"/>
<dbReference type="PANTHER" id="PTHR43537">
    <property type="entry name" value="TRANSCRIPTIONAL REGULATOR, GNTR FAMILY"/>
    <property type="match status" value="1"/>
</dbReference>
<dbReference type="InterPro" id="IPR000524">
    <property type="entry name" value="Tscrpt_reg_HTH_GntR"/>
</dbReference>
<keyword evidence="6" id="KW-1185">Reference proteome</keyword>
<evidence type="ECO:0000313" key="6">
    <source>
        <dbReference type="Proteomes" id="UP000190890"/>
    </source>
</evidence>
<keyword evidence="3" id="KW-0804">Transcription</keyword>
<dbReference type="SMART" id="SM00895">
    <property type="entry name" value="FCD"/>
    <property type="match status" value="1"/>
</dbReference>
<dbReference type="GO" id="GO:0003677">
    <property type="term" value="F:DNA binding"/>
    <property type="evidence" value="ECO:0007669"/>
    <property type="project" value="UniProtKB-KW"/>
</dbReference>
<sequence length="230" mass="26673">MFTPIKNTKVYEQAIEQIKKMILDGTLKKGDKLPTERDLAEQLQVSRASVREALRALDIIGLIESRQGAGNYIKENFENSLFEPMSIMFMLENGTHLEILEFRKMLESEAVALAAKRITDEDIKTLEELLYELKACNDEKKSSILDKKFHFTIAKASKNLLIINVLEVTSQLMDEFIKDSREKILAFEDNRAKLNEQHEMLYNAMKNRDVESSQKAMMEHLKFIEDYICE</sequence>
<evidence type="ECO:0000256" key="1">
    <source>
        <dbReference type="ARBA" id="ARBA00023015"/>
    </source>
</evidence>
<feature type="domain" description="HTH gntR-type" evidence="4">
    <location>
        <begin position="8"/>
        <end position="76"/>
    </location>
</feature>
<dbReference type="InterPro" id="IPR008920">
    <property type="entry name" value="TF_FadR/GntR_C"/>
</dbReference>
<dbReference type="Pfam" id="PF00392">
    <property type="entry name" value="GntR"/>
    <property type="match status" value="1"/>
</dbReference>
<dbReference type="Gene3D" id="1.10.10.10">
    <property type="entry name" value="Winged helix-like DNA-binding domain superfamily/Winged helix DNA-binding domain"/>
    <property type="match status" value="1"/>
</dbReference>
<dbReference type="Pfam" id="PF07729">
    <property type="entry name" value="FCD"/>
    <property type="match status" value="1"/>
</dbReference>
<comment type="caution">
    <text evidence="5">The sequence shown here is derived from an EMBL/GenBank/DDBJ whole genome shotgun (WGS) entry which is preliminary data.</text>
</comment>
<evidence type="ECO:0000256" key="2">
    <source>
        <dbReference type="ARBA" id="ARBA00023125"/>
    </source>
</evidence>